<dbReference type="InterPro" id="IPR001138">
    <property type="entry name" value="Zn2Cys6_DnaBD"/>
</dbReference>
<feature type="domain" description="Zn(2)-C6 fungal-type" evidence="3">
    <location>
        <begin position="581"/>
        <end position="609"/>
    </location>
</feature>
<name>A0A8H4X0F9_9HYPO</name>
<organism evidence="4 5">
    <name type="scientific">Fusarium sarcochroum</name>
    <dbReference type="NCBI Taxonomy" id="1208366"/>
    <lineage>
        <taxon>Eukaryota</taxon>
        <taxon>Fungi</taxon>
        <taxon>Dikarya</taxon>
        <taxon>Ascomycota</taxon>
        <taxon>Pezizomycotina</taxon>
        <taxon>Sordariomycetes</taxon>
        <taxon>Hypocreomycetidae</taxon>
        <taxon>Hypocreales</taxon>
        <taxon>Nectriaceae</taxon>
        <taxon>Fusarium</taxon>
        <taxon>Fusarium lateritium species complex</taxon>
    </lineage>
</organism>
<comment type="caution">
    <text evidence="4">The sequence shown here is derived from an EMBL/GenBank/DDBJ whole genome shotgun (WGS) entry which is preliminary data.</text>
</comment>
<reference evidence="4" key="2">
    <citation type="submission" date="2020-05" db="EMBL/GenBank/DDBJ databases">
        <authorList>
            <person name="Kim H.-S."/>
            <person name="Proctor R.H."/>
            <person name="Brown D.W."/>
        </authorList>
    </citation>
    <scope>NUCLEOTIDE SEQUENCE</scope>
    <source>
        <strain evidence="4">NRRL 20472</strain>
    </source>
</reference>
<dbReference type="InterPro" id="IPR021858">
    <property type="entry name" value="Fun_TF"/>
</dbReference>
<dbReference type="OrthoDB" id="4454541at2759"/>
<protein>
    <recommendedName>
        <fullName evidence="3">Zn(2)-C6 fungal-type domain-containing protein</fullName>
    </recommendedName>
</protein>
<dbReference type="EMBL" id="JABEXW010000747">
    <property type="protein sequence ID" value="KAF4956720.1"/>
    <property type="molecule type" value="Genomic_DNA"/>
</dbReference>
<feature type="region of interest" description="Disordered" evidence="2">
    <location>
        <begin position="67"/>
        <end position="92"/>
    </location>
</feature>
<evidence type="ECO:0000313" key="4">
    <source>
        <dbReference type="EMBL" id="KAF4956720.1"/>
    </source>
</evidence>
<dbReference type="Pfam" id="PF11951">
    <property type="entry name" value="Fungal_trans_2"/>
    <property type="match status" value="1"/>
</dbReference>
<dbReference type="SMART" id="SM00066">
    <property type="entry name" value="GAL4"/>
    <property type="match status" value="1"/>
</dbReference>
<keyword evidence="1" id="KW-0539">Nucleus</keyword>
<dbReference type="Gene3D" id="4.10.240.10">
    <property type="entry name" value="Zn(2)-C6 fungal-type DNA-binding domain"/>
    <property type="match status" value="1"/>
</dbReference>
<dbReference type="Proteomes" id="UP000622797">
    <property type="component" value="Unassembled WGS sequence"/>
</dbReference>
<keyword evidence="5" id="KW-1185">Reference proteome</keyword>
<dbReference type="GO" id="GO:0008270">
    <property type="term" value="F:zinc ion binding"/>
    <property type="evidence" value="ECO:0007669"/>
    <property type="project" value="InterPro"/>
</dbReference>
<dbReference type="CDD" id="cd00067">
    <property type="entry name" value="GAL4"/>
    <property type="match status" value="1"/>
</dbReference>
<gene>
    <name evidence="4" type="ORF">FSARC_11488</name>
</gene>
<dbReference type="CDD" id="cd12148">
    <property type="entry name" value="fungal_TF_MHR"/>
    <property type="match status" value="1"/>
</dbReference>
<dbReference type="InterPro" id="IPR036864">
    <property type="entry name" value="Zn2-C6_fun-type_DNA-bd_sf"/>
</dbReference>
<dbReference type="Pfam" id="PF00172">
    <property type="entry name" value="Zn_clus"/>
    <property type="match status" value="1"/>
</dbReference>
<dbReference type="InterPro" id="IPR053175">
    <property type="entry name" value="DHMBA_Reg_Transcription_Factor"/>
</dbReference>
<dbReference type="PANTHER" id="PTHR38791">
    <property type="entry name" value="ZN(II)2CYS6 TRANSCRIPTION FACTOR (EUROFUNG)-RELATED-RELATED"/>
    <property type="match status" value="1"/>
</dbReference>
<evidence type="ECO:0000256" key="2">
    <source>
        <dbReference type="SAM" id="MobiDB-lite"/>
    </source>
</evidence>
<dbReference type="AlphaFoldDB" id="A0A8H4X0F9"/>
<dbReference type="SUPFAM" id="SSF57701">
    <property type="entry name" value="Zn2/Cys6 DNA-binding domain"/>
    <property type="match status" value="1"/>
</dbReference>
<dbReference type="GO" id="GO:0000981">
    <property type="term" value="F:DNA-binding transcription factor activity, RNA polymerase II-specific"/>
    <property type="evidence" value="ECO:0007669"/>
    <property type="project" value="InterPro"/>
</dbReference>
<evidence type="ECO:0000256" key="1">
    <source>
        <dbReference type="ARBA" id="ARBA00023242"/>
    </source>
</evidence>
<evidence type="ECO:0000313" key="5">
    <source>
        <dbReference type="Proteomes" id="UP000622797"/>
    </source>
</evidence>
<accession>A0A8H4X0F9</accession>
<sequence length="1078" mass="120927">MRFLSSKKIEALEKKIELLRSRQPPGYPAEVERPLQFTTTFNNIDNPTDMGYVQPPVISPQLATSISTSSPEDALPYTRPHKRPRSSFETETPATVNLWNAEELGGDESELYFNTFFSGCDRYVPVFDLRFDSMQDVRGRSDLLFTTICSVGCRVLHGTSSRWRALALRTQRMLNAAIANPSMGSLETVQALLVQACYARERALLISIATRMALDLGFPEAYDTLIAQSVLRETQPSNGSEAVPKQDSMLMRQARVWLHLLVMSYILHVDAGGMQTFKFRGASLELNVLRAKIYASLPQGASLDDGEIMDLVRDAKLDIDVWFNDWIRISEKHHQEMPWFAPNLSVQRCWADNMALCRAVRASGVENVNVMSLTQKNILLMAKASLYQHLDIIIEDPRVYLESLRYAMDFVWAKNTFCCLLLLKLSALLPDEKDQQSQDRGHQLVDKASILLGELGKVAAGGLQDDTRSNTSALYLQLLRMSIQKYKRWLGRDSEGYQDDTSLTESAQSNPCGPNHYGNNELESFVPDQFVFEWDFPGLTLFSSPIDETAWLSEFLAEAQEFGDNSKQPVGMVNTGKPSRACAVCKKRKIKCDELTPSCTQCRTAGWPCPGPSQAKVVFRNQTVNDAARRNARHDVVASVGASSTWPVSASDVWKRPVSPPTRDRAATFFMRQFVFDCDSVSNYSADQNNHEYLPGLILNQQSAFGLLNTTVAAAGFAALANAGNAPVWRTEAFRLYHSAIGQLQTALEDPIARVSDETLGAVLLMGTFETIVSADMISMKAFSQHVLAASKCIEMRGPTQFQSSVGLKLFMHSRRNMITTCHQLQEPIPDELSKWSQWAENVQIPALVPVNHFCEINKALASVRSELKYQRIIDPTLISNQLLPIDKMFEEWAQTLPSSWEYKSYRSIGPHGIPSGRYDLQYDVYSDPWIASLWNCYRVARLLVHESIIVATIKYGTKEQKDNLQSSVKVLAAMADGICHSAAYHFGYQQRNGTAQKPKETTYNPTPGAFLLVWPLFFAGIQRTSPPDQREWVAKTIRRIGSQIGLQVAMTMAQVLDNNDLSFSHNDAFLLGEWHPN</sequence>
<reference evidence="4" key="1">
    <citation type="journal article" date="2020" name="BMC Genomics">
        <title>Correction to: Identification and distribution of gene clusters required for synthesis of sphingolipid metabolism inhibitors in diverse species of the filamentous fungus Fusarium.</title>
        <authorList>
            <person name="Kim H.S."/>
            <person name="Lohmar J.M."/>
            <person name="Busman M."/>
            <person name="Brown D.W."/>
            <person name="Naumann T.A."/>
            <person name="Divon H.H."/>
            <person name="Lysoe E."/>
            <person name="Uhlig S."/>
            <person name="Proctor R.H."/>
        </authorList>
    </citation>
    <scope>NUCLEOTIDE SEQUENCE</scope>
    <source>
        <strain evidence="4">NRRL 20472</strain>
    </source>
</reference>
<evidence type="ECO:0000259" key="3">
    <source>
        <dbReference type="PROSITE" id="PS50048"/>
    </source>
</evidence>
<dbReference type="PROSITE" id="PS00463">
    <property type="entry name" value="ZN2_CY6_FUNGAL_1"/>
    <property type="match status" value="1"/>
</dbReference>
<proteinExistence type="predicted"/>
<dbReference type="PROSITE" id="PS50048">
    <property type="entry name" value="ZN2_CY6_FUNGAL_2"/>
    <property type="match status" value="1"/>
</dbReference>